<dbReference type="KEGG" id="vg:26131608"/>
<reference evidence="2 3" key="1">
    <citation type="journal article" date="2011" name="J. Bacteriol.">
        <title>Provirus Induction in Hyperthermophilic Archaea: Characterization of Aeropyrum pernix Spindle-Shaped Virus 1 and Aeropyrum pernix Ovoid Virus 1.</title>
        <authorList>
            <person name="Mochizuki T."/>
            <person name="Sako Y."/>
            <person name="Prangishvili D."/>
        </authorList>
    </citation>
    <scope>NUCLEOTIDE SEQUENCE [LARGE SCALE GENOMIC DNA]</scope>
</reference>
<protein>
    <submittedName>
        <fullName evidence="2">Uncharacterized protein</fullName>
    </submittedName>
</protein>
<evidence type="ECO:0000313" key="3">
    <source>
        <dbReference type="Proteomes" id="UP000008911"/>
    </source>
</evidence>
<dbReference type="Proteomes" id="UP000008911">
    <property type="component" value="Segment"/>
</dbReference>
<organismHost>
    <name type="scientific">Aeropyrum pernix</name>
    <dbReference type="NCBI Taxonomy" id="56636"/>
</organismHost>
<dbReference type="EMBL" id="HE580237">
    <property type="protein sequence ID" value="CCD22152.1"/>
    <property type="molecule type" value="Genomic_DNA"/>
</dbReference>
<keyword evidence="1" id="KW-1133">Transmembrane helix</keyword>
<keyword evidence="1" id="KW-0812">Transmembrane</keyword>
<keyword evidence="3" id="KW-1185">Reference proteome</keyword>
<proteinExistence type="predicted"/>
<name>G3CAV3_APOV1</name>
<feature type="transmembrane region" description="Helical" evidence="1">
    <location>
        <begin position="189"/>
        <end position="210"/>
    </location>
</feature>
<sequence>MKLPLVAFAIAIALLVAPAAPALAAASVTIDATVVNQTYSFPVDPPALITVAWSGLQVNIDSTTNAPATDNLALSFRDSAANEVLILFFKTSGSIVLQAPALGVTTDVVLGDWSQLAGLTIKYRQDKLQIYDDAGNLLYELANINAPSLADIWAHTPDGTTQAFTAGSITLSTEPDYSAMYDPSAITEAVAAVMPLLVVVAVFGVVIKILDRMVGIVGKLGR</sequence>
<evidence type="ECO:0000256" key="1">
    <source>
        <dbReference type="SAM" id="Phobius"/>
    </source>
</evidence>
<accession>G3CAV3</accession>
<organism evidence="2 3">
    <name type="scientific">Aeropyrum pernix ovoid virus 1</name>
    <name type="common">APOV1</name>
    <dbReference type="NCBI Taxonomy" id="1032474"/>
    <lineage>
        <taxon>Viruses</taxon>
        <taxon>Viruses incertae sedis</taxon>
        <taxon>Guttaviridae</taxon>
        <taxon>Betaguttavirus</taxon>
    </lineage>
</organism>
<evidence type="ECO:0000313" key="2">
    <source>
        <dbReference type="EMBL" id="CCD22152.1"/>
    </source>
</evidence>
<keyword evidence="1" id="KW-0472">Membrane</keyword>
<dbReference type="GeneID" id="26131608"/>
<dbReference type="RefSeq" id="YP_009177662.1">
    <property type="nucleotide sequence ID" value="NC_028256.1"/>
</dbReference>